<dbReference type="AlphaFoldDB" id="A0AAE7JUP3"/>
<sequence length="310" mass="35025">MYYPYFRGKQFELLAIRDTASVMAEADFTPIIEPVRETLNGLERTLKSIQDNDGKAIVIINPACGDHSTDGQSIAQLLKKEFSKYDKISVGIILDESMTIAKVDKLLRSDLAHEVTFIHAGFDEPKALHETFGSGYRNVFLSNHCSKTYRKHFVDSERILIKDGFVKRRNADHPDSEFFSDLHLNYGDEGMDGFGDFLIVGDEYSESGGPAYAVAIHLTYINAKREDEMYIYHFVSTTRDTPTDPAGKFAQSLEKLMGALNSGKSMLRETSAIKEFRRLHNSSHFPGLGTVKKLSMIHHIETLAYFMDDE</sequence>
<accession>A0AAE7JUP3</accession>
<name>A0AAE7JUP3_SERFO</name>
<gene>
    <name evidence="1" type="ORF">G9399_19840</name>
</gene>
<dbReference type="InterPro" id="IPR047727">
    <property type="entry name" value="Sce7725-like"/>
</dbReference>
<evidence type="ECO:0000313" key="2">
    <source>
        <dbReference type="Proteomes" id="UP000503464"/>
    </source>
</evidence>
<evidence type="ECO:0000313" key="1">
    <source>
        <dbReference type="EMBL" id="QKJ60141.1"/>
    </source>
</evidence>
<dbReference type="NCBIfam" id="NF033831">
    <property type="entry name" value="sce7725_fam"/>
    <property type="match status" value="1"/>
</dbReference>
<dbReference type="EMBL" id="CP054160">
    <property type="protein sequence ID" value="QKJ60141.1"/>
    <property type="molecule type" value="Genomic_DNA"/>
</dbReference>
<reference evidence="2" key="1">
    <citation type="submission" date="2020-03" db="EMBL/GenBank/DDBJ databases">
        <title>Genome sequences of seven Enterobacteriaceae strains isolated from Canadian wastewater treatment facilities.</title>
        <authorList>
            <person name="Huang H."/>
            <person name="Chmara J.T."/>
            <person name="Duceppe M.-O."/>
        </authorList>
    </citation>
    <scope>NUCLEOTIDE SEQUENCE [LARGE SCALE GENOMIC DNA]</scope>
    <source>
        <strain evidence="2">Biosolid 3</strain>
    </source>
</reference>
<dbReference type="Proteomes" id="UP000503464">
    <property type="component" value="Chromosome"/>
</dbReference>
<organism evidence="1 2">
    <name type="scientific">Serratia fonticola</name>
    <dbReference type="NCBI Taxonomy" id="47917"/>
    <lineage>
        <taxon>Bacteria</taxon>
        <taxon>Pseudomonadati</taxon>
        <taxon>Pseudomonadota</taxon>
        <taxon>Gammaproteobacteria</taxon>
        <taxon>Enterobacterales</taxon>
        <taxon>Yersiniaceae</taxon>
        <taxon>Serratia</taxon>
    </lineage>
</organism>
<dbReference type="RefSeq" id="WP_173409680.1">
    <property type="nucleotide sequence ID" value="NZ_CP054160.3"/>
</dbReference>
<protein>
    <submittedName>
        <fullName evidence="1">Sce7725 family protein</fullName>
    </submittedName>
</protein>
<proteinExistence type="predicted"/>